<keyword evidence="2" id="KW-1185">Reference proteome</keyword>
<dbReference type="Pfam" id="PF02358">
    <property type="entry name" value="Trehalose_PPase"/>
    <property type="match status" value="1"/>
</dbReference>
<dbReference type="PANTHER" id="PTHR10788:SF46">
    <property type="entry name" value="ALPHA,ALPHA-TREHALOSE-PHOSPHATE SYNTHASE [UDP-FORMING] 11-RELATED"/>
    <property type="match status" value="1"/>
</dbReference>
<dbReference type="AlphaFoldDB" id="A0AAV0YLM3"/>
<accession>A0AAV0YLM3</accession>
<reference evidence="1 2" key="1">
    <citation type="submission" date="2023-01" db="EMBL/GenBank/DDBJ databases">
        <authorList>
            <person name="Kreplak J."/>
        </authorList>
    </citation>
    <scope>NUCLEOTIDE SEQUENCE [LARGE SCALE GENOMIC DNA]</scope>
</reference>
<dbReference type="InterPro" id="IPR003337">
    <property type="entry name" value="Trehalose_PPase"/>
</dbReference>
<dbReference type="GO" id="GO:0004805">
    <property type="term" value="F:trehalose-phosphatase activity"/>
    <property type="evidence" value="ECO:0007669"/>
    <property type="project" value="TreeGrafter"/>
</dbReference>
<dbReference type="GO" id="GO:0005992">
    <property type="term" value="P:trehalose biosynthetic process"/>
    <property type="evidence" value="ECO:0007669"/>
    <property type="project" value="InterPro"/>
</dbReference>
<dbReference type="EMBL" id="OX451736">
    <property type="protein sequence ID" value="CAI8586754.1"/>
    <property type="molecule type" value="Genomic_DNA"/>
</dbReference>
<proteinExistence type="predicted"/>
<gene>
    <name evidence="1" type="ORF">VFH_I268720</name>
</gene>
<sequence>MADAEKQLRHEKNYKYISSPDVAYWAKSFDQDLERACREHYVKKWLDVGLGLNFRIIASDPSFKKLLLITLSLLIEIRRVVFIVSGKDRECLSKWFSPYDKLGLFAEHGYFTRWSKDPPFSYALSNQILKKELFKLLKENHGEKFNSLILFKQWDLGKIFLVSY</sequence>
<name>A0AAV0YLM3_VICFA</name>
<dbReference type="InterPro" id="IPR001830">
    <property type="entry name" value="Glyco_trans_20"/>
</dbReference>
<dbReference type="PANTHER" id="PTHR10788">
    <property type="entry name" value="TREHALOSE-6-PHOSPHATE SYNTHASE"/>
    <property type="match status" value="1"/>
</dbReference>
<dbReference type="InterPro" id="IPR036412">
    <property type="entry name" value="HAD-like_sf"/>
</dbReference>
<dbReference type="GO" id="GO:0005829">
    <property type="term" value="C:cytosol"/>
    <property type="evidence" value="ECO:0007669"/>
    <property type="project" value="TreeGrafter"/>
</dbReference>
<dbReference type="SUPFAM" id="SSF56784">
    <property type="entry name" value="HAD-like"/>
    <property type="match status" value="1"/>
</dbReference>
<protein>
    <submittedName>
        <fullName evidence="1">Uncharacterized protein</fullName>
    </submittedName>
</protein>
<evidence type="ECO:0000313" key="1">
    <source>
        <dbReference type="EMBL" id="CAI8586754.1"/>
    </source>
</evidence>
<dbReference type="Proteomes" id="UP001157006">
    <property type="component" value="Chromosome 1L"/>
</dbReference>
<evidence type="ECO:0000313" key="2">
    <source>
        <dbReference type="Proteomes" id="UP001157006"/>
    </source>
</evidence>
<organism evidence="1 2">
    <name type="scientific">Vicia faba</name>
    <name type="common">Broad bean</name>
    <name type="synonym">Faba vulgaris</name>
    <dbReference type="NCBI Taxonomy" id="3906"/>
    <lineage>
        <taxon>Eukaryota</taxon>
        <taxon>Viridiplantae</taxon>
        <taxon>Streptophyta</taxon>
        <taxon>Embryophyta</taxon>
        <taxon>Tracheophyta</taxon>
        <taxon>Spermatophyta</taxon>
        <taxon>Magnoliopsida</taxon>
        <taxon>eudicotyledons</taxon>
        <taxon>Gunneridae</taxon>
        <taxon>Pentapetalae</taxon>
        <taxon>rosids</taxon>
        <taxon>fabids</taxon>
        <taxon>Fabales</taxon>
        <taxon>Fabaceae</taxon>
        <taxon>Papilionoideae</taxon>
        <taxon>50 kb inversion clade</taxon>
        <taxon>NPAAA clade</taxon>
        <taxon>Hologalegina</taxon>
        <taxon>IRL clade</taxon>
        <taxon>Fabeae</taxon>
        <taxon>Vicia</taxon>
    </lineage>
</organism>